<dbReference type="InterPro" id="IPR012338">
    <property type="entry name" value="Beta-lactam/transpept-like"/>
</dbReference>
<dbReference type="Proteomes" id="UP000552864">
    <property type="component" value="Unassembled WGS sequence"/>
</dbReference>
<dbReference type="SUPFAM" id="SSF49464">
    <property type="entry name" value="Carboxypeptidase regulatory domain-like"/>
    <property type="match status" value="1"/>
</dbReference>
<feature type="signal peptide" evidence="1">
    <location>
        <begin position="1"/>
        <end position="20"/>
    </location>
</feature>
<gene>
    <name evidence="3" type="ORF">HGH91_04705</name>
</gene>
<feature type="domain" description="Beta-lactamase-related" evidence="2">
    <location>
        <begin position="443"/>
        <end position="746"/>
    </location>
</feature>
<dbReference type="Gene3D" id="2.60.40.1120">
    <property type="entry name" value="Carboxypeptidase-like, regulatory domain"/>
    <property type="match status" value="1"/>
</dbReference>
<evidence type="ECO:0000313" key="3">
    <source>
        <dbReference type="EMBL" id="NLR77911.1"/>
    </source>
</evidence>
<dbReference type="AlphaFoldDB" id="A0A847S7Z3"/>
<keyword evidence="1" id="KW-0732">Signal</keyword>
<reference evidence="3 4" key="1">
    <citation type="submission" date="2020-04" db="EMBL/GenBank/DDBJ databases">
        <authorList>
            <person name="Yin C."/>
        </authorList>
    </citation>
    <scope>NUCLEOTIDE SEQUENCE [LARGE SCALE GENOMIC DNA]</scope>
    <source>
        <strain evidence="3 4">Ak56</strain>
    </source>
</reference>
<dbReference type="InterPro" id="IPR008969">
    <property type="entry name" value="CarboxyPept-like_regulatory"/>
</dbReference>
<dbReference type="PANTHER" id="PTHR46825:SF9">
    <property type="entry name" value="BETA-LACTAMASE-RELATED DOMAIN-CONTAINING PROTEIN"/>
    <property type="match status" value="1"/>
</dbReference>
<keyword evidence="3" id="KW-0378">Hydrolase</keyword>
<dbReference type="GO" id="GO:0016787">
    <property type="term" value="F:hydrolase activity"/>
    <property type="evidence" value="ECO:0007669"/>
    <property type="project" value="UniProtKB-KW"/>
</dbReference>
<accession>A0A847S7Z3</accession>
<dbReference type="RefSeq" id="WP_211092197.1">
    <property type="nucleotide sequence ID" value="NZ_JABAHZ010000001.1"/>
</dbReference>
<dbReference type="EMBL" id="JABAHZ010000001">
    <property type="protein sequence ID" value="NLR77911.1"/>
    <property type="molecule type" value="Genomic_DNA"/>
</dbReference>
<dbReference type="InterPro" id="IPR050491">
    <property type="entry name" value="AmpC-like"/>
</dbReference>
<name>A0A847S7Z3_9BACT</name>
<dbReference type="Pfam" id="PF13715">
    <property type="entry name" value="CarbopepD_reg_2"/>
    <property type="match status" value="1"/>
</dbReference>
<proteinExistence type="predicted"/>
<dbReference type="Pfam" id="PF00144">
    <property type="entry name" value="Beta-lactamase"/>
    <property type="match status" value="1"/>
</dbReference>
<comment type="caution">
    <text evidence="3">The sequence shown here is derived from an EMBL/GenBank/DDBJ whole genome shotgun (WGS) entry which is preliminary data.</text>
</comment>
<dbReference type="PANTHER" id="PTHR46825">
    <property type="entry name" value="D-ALANYL-D-ALANINE-CARBOXYPEPTIDASE/ENDOPEPTIDASE AMPH"/>
    <property type="match status" value="1"/>
</dbReference>
<keyword evidence="4" id="KW-1185">Reference proteome</keyword>
<dbReference type="SUPFAM" id="SSF56601">
    <property type="entry name" value="beta-lactamase/transpeptidase-like"/>
    <property type="match status" value="1"/>
</dbReference>
<evidence type="ECO:0000256" key="1">
    <source>
        <dbReference type="SAM" id="SignalP"/>
    </source>
</evidence>
<dbReference type="Gene3D" id="3.40.710.10">
    <property type="entry name" value="DD-peptidase/beta-lactamase superfamily"/>
    <property type="match status" value="1"/>
</dbReference>
<protein>
    <submittedName>
        <fullName evidence="3">Serine hydrolase</fullName>
    </submittedName>
</protein>
<dbReference type="InterPro" id="IPR001466">
    <property type="entry name" value="Beta-lactam-related"/>
</dbReference>
<organism evidence="3 4">
    <name type="scientific">Chitinophaga eiseniae</name>
    <dbReference type="NCBI Taxonomy" id="634771"/>
    <lineage>
        <taxon>Bacteria</taxon>
        <taxon>Pseudomonadati</taxon>
        <taxon>Bacteroidota</taxon>
        <taxon>Chitinophagia</taxon>
        <taxon>Chitinophagales</taxon>
        <taxon>Chitinophagaceae</taxon>
        <taxon>Chitinophaga</taxon>
    </lineage>
</organism>
<evidence type="ECO:0000259" key="2">
    <source>
        <dbReference type="Pfam" id="PF00144"/>
    </source>
</evidence>
<sequence length="763" mass="85709">MKIYLVLFLCLGTLVRPAWAQQLPRSISGKVIDAASHQPLSAANITVHKTGIGTISNEAGEFRLQVPAGFQKDTLRISCLGYAVQYLPVAQMTTDAMIALEATGIQLKEVAVGIRDPLKLLQQAVKKIPGNYLTNPYLLKGFYRAVTKKDQEYLELSEAVFNIYGEGYGSAASNQLYLEGMRAVKDEAASHGVEWGLKPNNLFEFDVVNSMTGNGMFGAATWRKYVFALTGIINYKGQPAYEITFDQREDVKESLYKGRFYIDEASLAFLKVEYALSPKGLPYARYGDMVTRSLLKMLGMDIKRLKETVAVEYNKVGNRWVLSNAVNYSDINIHSKNRGYNFTSHTKVDYIITNVDTAATGQGIAGQKIKSDKLIEFHTLPPDTAFWRNNTIQLADFDAATVFATLRARNEAANLKKQWQIRTRKMKWTPIERIDSLLSFYHQHQQFNGTALIRDNQGNSYVKHYGYANKEQQKSADSLTQYRIGSLSKSFTAIIILQLVEEGKLHLNDEVKKILPGYAHGEVTIEQLLTHQSGIPNYTSNNEYVFSILHQPFSLDELVTRFCSDSLDFIPGTRFQYSNSGYVVLARVIEVICHQPFPRVLTERIFMPVGMRHTYAGSRDTTVAGQPAAGYIDNAPEPAYYTNNTLGAGGIVSTAEDLLRWNNALATHTLLPQRRLEEMWQQHALYPDWDAGYGYGWMIDLGQFDASTEANRIIYHPGTDMGFYTMFARQAGKAGVVILLNNTGDFPRFDLTDMIFTTLNEAP</sequence>
<evidence type="ECO:0000313" key="4">
    <source>
        <dbReference type="Proteomes" id="UP000552864"/>
    </source>
</evidence>
<feature type="chain" id="PRO_5032284833" evidence="1">
    <location>
        <begin position="21"/>
        <end position="763"/>
    </location>
</feature>